<organism evidence="6 7">
    <name type="scientific">Chroomonas mesostigmatica CCMP1168</name>
    <dbReference type="NCBI Taxonomy" id="1195612"/>
    <lineage>
        <taxon>Eukaryota</taxon>
        <taxon>Cryptophyceae</taxon>
        <taxon>Pyrenomonadales</taxon>
        <taxon>Chroomonadaceae</taxon>
        <taxon>Chroomonas</taxon>
    </lineage>
</organism>
<dbReference type="GO" id="GO:0009507">
    <property type="term" value="C:chloroplast"/>
    <property type="evidence" value="ECO:0007669"/>
    <property type="project" value="UniProtKB-SubCell"/>
</dbReference>
<evidence type="ECO:0000259" key="5">
    <source>
        <dbReference type="PROSITE" id="PS50051"/>
    </source>
</evidence>
<dbReference type="SUPFAM" id="SSF52540">
    <property type="entry name" value="P-loop containing nucleoside triphosphate hydrolases"/>
    <property type="match status" value="1"/>
</dbReference>
<name>J7G8M5_9CRYP</name>
<dbReference type="Pfam" id="PF00493">
    <property type="entry name" value="MCM"/>
    <property type="match status" value="1"/>
</dbReference>
<dbReference type="InterPro" id="IPR031327">
    <property type="entry name" value="MCM"/>
</dbReference>
<dbReference type="Proteomes" id="UP000243348">
    <property type="component" value="Nucleomorph 3"/>
</dbReference>
<dbReference type="Gene3D" id="3.40.50.300">
    <property type="entry name" value="P-loop containing nucleotide triphosphate hydrolases"/>
    <property type="match status" value="1"/>
</dbReference>
<dbReference type="GO" id="GO:1902975">
    <property type="term" value="P:mitotic DNA replication initiation"/>
    <property type="evidence" value="ECO:0007669"/>
    <property type="project" value="TreeGrafter"/>
</dbReference>
<dbReference type="GO" id="GO:0000727">
    <property type="term" value="P:double-strand break repair via break-induced replication"/>
    <property type="evidence" value="ECO:0007669"/>
    <property type="project" value="TreeGrafter"/>
</dbReference>
<dbReference type="GO" id="GO:0003697">
    <property type="term" value="F:single-stranded DNA binding"/>
    <property type="evidence" value="ECO:0007669"/>
    <property type="project" value="TreeGrafter"/>
</dbReference>
<dbReference type="Gene3D" id="2.20.28.10">
    <property type="match status" value="1"/>
</dbReference>
<comment type="subcellular location">
    <subcellularLocation>
        <location evidence="1">Plastid</location>
        <location evidence="1">Chloroplast</location>
    </subcellularLocation>
</comment>
<proteinExistence type="predicted"/>
<dbReference type="SUPFAM" id="SSF50249">
    <property type="entry name" value="Nucleic acid-binding proteins"/>
    <property type="match status" value="1"/>
</dbReference>
<keyword evidence="3" id="KW-0067">ATP-binding</keyword>
<dbReference type="PROSITE" id="PS50051">
    <property type="entry name" value="MCM_2"/>
    <property type="match status" value="1"/>
</dbReference>
<evidence type="ECO:0000256" key="2">
    <source>
        <dbReference type="ARBA" id="ARBA00022741"/>
    </source>
</evidence>
<dbReference type="PANTHER" id="PTHR11630:SF46">
    <property type="entry name" value="DNA REPLICATION LICENSING FACTOR MCM3-RELATED"/>
    <property type="match status" value="1"/>
</dbReference>
<dbReference type="GO" id="GO:0006271">
    <property type="term" value="P:DNA strand elongation involved in DNA replication"/>
    <property type="evidence" value="ECO:0007669"/>
    <property type="project" value="TreeGrafter"/>
</dbReference>
<dbReference type="InterPro" id="IPR041562">
    <property type="entry name" value="MCM_lid"/>
</dbReference>
<dbReference type="EMBL" id="CP003682">
    <property type="protein sequence ID" value="AFP65588.1"/>
    <property type="molecule type" value="Genomic_DNA"/>
</dbReference>
<reference evidence="6 7" key="1">
    <citation type="journal article" date="2012" name="Genome Biol. Evol.">
        <title>Nucleomorph genome sequence of the cryptophyte alga Chroomonas mesostigmatica CCMP1168 reveals lineage-specific gene loss and genome complexity.</title>
        <authorList>
            <person name="Moore C.E."/>
            <person name="Curtis B."/>
            <person name="Mills T."/>
            <person name="Tanifuji G."/>
            <person name="Archibald J.M."/>
        </authorList>
    </citation>
    <scope>NUCLEOTIDE SEQUENCE [LARGE SCALE GENOMIC DNA]</scope>
    <source>
        <strain evidence="6 7">CCMP1168</strain>
    </source>
</reference>
<keyword evidence="4" id="KW-0238">DNA-binding</keyword>
<dbReference type="GO" id="GO:0017116">
    <property type="term" value="F:single-stranded DNA helicase activity"/>
    <property type="evidence" value="ECO:0007669"/>
    <property type="project" value="TreeGrafter"/>
</dbReference>
<dbReference type="InterPro" id="IPR027417">
    <property type="entry name" value="P-loop_NTPase"/>
</dbReference>
<geneLocation type="nucleomorph" evidence="6"/>
<dbReference type="PANTHER" id="PTHR11630">
    <property type="entry name" value="DNA REPLICATION LICENSING FACTOR MCM FAMILY MEMBER"/>
    <property type="match status" value="1"/>
</dbReference>
<protein>
    <submittedName>
        <fullName evidence="6">Minichromosome maintenance complex component 3-like protein</fullName>
    </submittedName>
</protein>
<evidence type="ECO:0000313" key="6">
    <source>
        <dbReference type="EMBL" id="AFP65588.1"/>
    </source>
</evidence>
<keyword evidence="6" id="KW-0542">Nucleomorph</keyword>
<feature type="domain" description="MCM C-terminal AAA(+) ATPase" evidence="5">
    <location>
        <begin position="283"/>
        <end position="484"/>
    </location>
</feature>
<accession>J7G8M5</accession>
<dbReference type="InterPro" id="IPR012340">
    <property type="entry name" value="NA-bd_OB-fold"/>
</dbReference>
<evidence type="ECO:0000256" key="1">
    <source>
        <dbReference type="ARBA" id="ARBA00004229"/>
    </source>
</evidence>
<dbReference type="Pfam" id="PF17207">
    <property type="entry name" value="MCM_OB"/>
    <property type="match status" value="1"/>
</dbReference>
<evidence type="ECO:0000256" key="4">
    <source>
        <dbReference type="ARBA" id="ARBA00023125"/>
    </source>
</evidence>
<dbReference type="InterPro" id="IPR033762">
    <property type="entry name" value="MCM_OB"/>
</dbReference>
<dbReference type="Pfam" id="PF17855">
    <property type="entry name" value="MCM_lid"/>
    <property type="match status" value="1"/>
</dbReference>
<dbReference type="AlphaFoldDB" id="J7G8M5"/>
<evidence type="ECO:0000256" key="3">
    <source>
        <dbReference type="ARBA" id="ARBA00022840"/>
    </source>
</evidence>
<gene>
    <name evidence="6" type="primary">mcm3</name>
    <name evidence="6" type="ORF">CMESO_436</name>
</gene>
<dbReference type="GO" id="GO:0042555">
    <property type="term" value="C:MCM complex"/>
    <property type="evidence" value="ECO:0007669"/>
    <property type="project" value="TreeGrafter"/>
</dbReference>
<dbReference type="Gene3D" id="2.40.50.140">
    <property type="entry name" value="Nucleic acid-binding proteins"/>
    <property type="match status" value="1"/>
</dbReference>
<dbReference type="SMART" id="SM00350">
    <property type="entry name" value="MCM"/>
    <property type="match status" value="1"/>
</dbReference>
<evidence type="ECO:0000313" key="7">
    <source>
        <dbReference type="Proteomes" id="UP000243348"/>
    </source>
</evidence>
<dbReference type="GO" id="GO:0005524">
    <property type="term" value="F:ATP binding"/>
    <property type="evidence" value="ECO:0007669"/>
    <property type="project" value="UniProtKB-KW"/>
</dbReference>
<dbReference type="InterPro" id="IPR001208">
    <property type="entry name" value="MCM_dom"/>
</dbReference>
<keyword evidence="2" id="KW-0547">Nucleotide-binding</keyword>
<sequence length="725" mass="85354">MSQNNNFLHTYLVLKSRFIEFFQKNLVFNLSATLKNSLVRIPLSIDKLWAFDPYLTKKLLKNPINYISIIDQAAYTVYKNLVCFNQNEKIIIKSSIEGPFENRICHLKNLKATFIGEVICIKGLVVKYTEIKIKIEQSVHFSSKTEKFFVNEFKDSKKNNCWYYLFKDENMNSLETEYGLCKFVNWQNILVQDYSGQNHKKKTVDTILAVLENDLVNTCLLGQTVELCGIYSPFLLSKFHFESDFFSPALFVLSVKNLNKIDGKNVNQFDYFLMKNFSILVNSFQKLSSLVAPRIFGQNFVKKGILLFLTSGTFIKNRYLIQQSTNINFLLIGESQKTKSELLSFIAKVIPSSIFLEGNMLSLAATRKNPDFVEKKKKNQIFFVDKKILCIDHIEKMNQTESKIIQEIMEHQTISIEKNDLLVSLKARCNVLGLTNSLFNLAKYSTKTKKTTEITEEIFGSFDLKFFFLENFSEKYDKKMASLLLKQHQNSKMAFNSPFQDKKFGKSKELGKFYSYTKKKQIKTKKTHILPFYFFKTYIYFSKKNIKPVFSTNAGNFLLRSYVQIKEKKPSDILFNIKHFEILIKLAYAITRCHLRSIVSEKDIIFCSNFLLKSLKSEQKIKKRKECFSFLNVNKKKKFQKERLFLLSKLKLETKHEEEKIWKISLEKKNEIKVYFKKTTPIRLEFHNLKHFLILKKKFCIWEKFLQIMIKKKYCIIYKNTIVKI</sequence>
<dbReference type="GO" id="GO:0005634">
    <property type="term" value="C:nucleus"/>
    <property type="evidence" value="ECO:0007669"/>
    <property type="project" value="TreeGrafter"/>
</dbReference>